<dbReference type="AlphaFoldDB" id="A0AAV7UJN6"/>
<reference evidence="1" key="1">
    <citation type="journal article" date="2022" name="bioRxiv">
        <title>Sequencing and chromosome-scale assembly of the giantPleurodeles waltlgenome.</title>
        <authorList>
            <person name="Brown T."/>
            <person name="Elewa A."/>
            <person name="Iarovenko S."/>
            <person name="Subramanian E."/>
            <person name="Araus A.J."/>
            <person name="Petzold A."/>
            <person name="Susuki M."/>
            <person name="Suzuki K.-i.T."/>
            <person name="Hayashi T."/>
            <person name="Toyoda A."/>
            <person name="Oliveira C."/>
            <person name="Osipova E."/>
            <person name="Leigh N.D."/>
            <person name="Simon A."/>
            <person name="Yun M.H."/>
        </authorList>
    </citation>
    <scope>NUCLEOTIDE SEQUENCE</scope>
    <source>
        <strain evidence="1">20211129_DDA</strain>
        <tissue evidence="1">Liver</tissue>
    </source>
</reference>
<comment type="caution">
    <text evidence="1">The sequence shown here is derived from an EMBL/GenBank/DDBJ whole genome shotgun (WGS) entry which is preliminary data.</text>
</comment>
<name>A0AAV7UJN6_PLEWA</name>
<evidence type="ECO:0000313" key="1">
    <source>
        <dbReference type="EMBL" id="KAJ1189260.1"/>
    </source>
</evidence>
<keyword evidence="2" id="KW-1185">Reference proteome</keyword>
<gene>
    <name evidence="1" type="ORF">NDU88_006010</name>
</gene>
<protein>
    <submittedName>
        <fullName evidence="1">Uncharacterized protein</fullName>
    </submittedName>
</protein>
<proteinExistence type="predicted"/>
<sequence length="168" mass="18922">MITYYLTCEVIPLGGLHNQSGNVTLLADAFCEPLSRKEARIHGVTNERDELVPHAGGYQAVLEASILLAERRLIDALRQYKESTIDCLSRAKDDLSYEEGSLKAAIEDWKEAMSIKQQFMICRMWNLEKEQELVANFASKGGDLGMYVGTNINSKLNDTLYSKKENKN</sequence>
<evidence type="ECO:0000313" key="2">
    <source>
        <dbReference type="Proteomes" id="UP001066276"/>
    </source>
</evidence>
<dbReference type="EMBL" id="JANPWB010000005">
    <property type="protein sequence ID" value="KAJ1189260.1"/>
    <property type="molecule type" value="Genomic_DNA"/>
</dbReference>
<dbReference type="Proteomes" id="UP001066276">
    <property type="component" value="Chromosome 3_1"/>
</dbReference>
<accession>A0AAV7UJN6</accession>
<organism evidence="1 2">
    <name type="scientific">Pleurodeles waltl</name>
    <name type="common">Iberian ribbed newt</name>
    <dbReference type="NCBI Taxonomy" id="8319"/>
    <lineage>
        <taxon>Eukaryota</taxon>
        <taxon>Metazoa</taxon>
        <taxon>Chordata</taxon>
        <taxon>Craniata</taxon>
        <taxon>Vertebrata</taxon>
        <taxon>Euteleostomi</taxon>
        <taxon>Amphibia</taxon>
        <taxon>Batrachia</taxon>
        <taxon>Caudata</taxon>
        <taxon>Salamandroidea</taxon>
        <taxon>Salamandridae</taxon>
        <taxon>Pleurodelinae</taxon>
        <taxon>Pleurodeles</taxon>
    </lineage>
</organism>